<evidence type="ECO:0000313" key="2">
    <source>
        <dbReference type="EMBL" id="AOZ72331.1"/>
    </source>
</evidence>
<keyword evidence="3" id="KW-1185">Reference proteome</keyword>
<dbReference type="Proteomes" id="UP000176288">
    <property type="component" value="Chromosome"/>
</dbReference>
<dbReference type="EMBL" id="CP017812">
    <property type="protein sequence ID" value="AOZ72331.1"/>
    <property type="molecule type" value="Genomic_DNA"/>
</dbReference>
<dbReference type="RefSeq" id="WP_071163797.1">
    <property type="nucleotide sequence ID" value="NZ_CP017812.1"/>
</dbReference>
<keyword evidence="1" id="KW-1133">Transmembrane helix</keyword>
<organism evidence="2 3">
    <name type="scientific">Boudabousia tangfeifanii</name>
    <dbReference type="NCBI Taxonomy" id="1912795"/>
    <lineage>
        <taxon>Bacteria</taxon>
        <taxon>Bacillati</taxon>
        <taxon>Actinomycetota</taxon>
        <taxon>Actinomycetes</taxon>
        <taxon>Actinomycetales</taxon>
        <taxon>Actinomycetaceae</taxon>
        <taxon>Boudabousia</taxon>
    </lineage>
</organism>
<reference evidence="2 3" key="1">
    <citation type="submission" date="2016-10" db="EMBL/GenBank/DDBJ databases">
        <title>Actinomyces aegypiusis sp. nov., isolated from the Aegypius monachus in Qinghai Tibet Plateau China.</title>
        <authorList>
            <person name="Wang Y."/>
        </authorList>
    </citation>
    <scope>NUCLEOTIDE SEQUENCE [LARGE SCALE GENOMIC DNA]</scope>
    <source>
        <strain evidence="2 3">VUL4_3</strain>
    </source>
</reference>
<accession>A0A1D9MJ12</accession>
<feature type="transmembrane region" description="Helical" evidence="1">
    <location>
        <begin position="21"/>
        <end position="42"/>
    </location>
</feature>
<dbReference type="AlphaFoldDB" id="A0A1D9MJ12"/>
<proteinExistence type="predicted"/>
<evidence type="ECO:0000313" key="3">
    <source>
        <dbReference type="Proteomes" id="UP000176288"/>
    </source>
</evidence>
<keyword evidence="1" id="KW-0812">Transmembrane</keyword>
<name>A0A1D9MJ12_9ACTO</name>
<keyword evidence="1" id="KW-0472">Membrane</keyword>
<dbReference type="STRING" id="1912795.BK816_02635"/>
<dbReference type="KEGG" id="avu:BK816_02635"/>
<protein>
    <submittedName>
        <fullName evidence="2">Uncharacterized protein</fullName>
    </submittedName>
</protein>
<sequence length="150" mass="16585">MSKFQRVLHAQKFIANEDGRISLLFAVLLVIVAGAVLTFSAISSVQLHKIYLQGVGDQAAYAAVSSFANDSYYRQRGVLTSEEAQVACERFLTLHQSKQAPIGDPIKLEEVRVEGNKVFVSLSWLAPVPFMSKLLPVLIPIRADSVARRR</sequence>
<evidence type="ECO:0000256" key="1">
    <source>
        <dbReference type="SAM" id="Phobius"/>
    </source>
</evidence>
<gene>
    <name evidence="2" type="ORF">BK816_02635</name>
</gene>